<dbReference type="InterPro" id="IPR002136">
    <property type="entry name" value="Ribosomal_uL4"/>
</dbReference>
<evidence type="ECO:0000256" key="3">
    <source>
        <dbReference type="ARBA" id="ARBA00023274"/>
    </source>
</evidence>
<feature type="region of interest" description="Disordered" evidence="4">
    <location>
        <begin position="49"/>
        <end position="74"/>
    </location>
</feature>
<keyword evidence="2" id="KW-0689">Ribosomal protein</keyword>
<dbReference type="GO" id="GO:0003735">
    <property type="term" value="F:structural constituent of ribosome"/>
    <property type="evidence" value="ECO:0007669"/>
    <property type="project" value="InterPro"/>
</dbReference>
<proteinExistence type="inferred from homology"/>
<dbReference type="InterPro" id="IPR013005">
    <property type="entry name" value="Ribosomal_uL4-like"/>
</dbReference>
<accession>A0A0F9RMZ5</accession>
<dbReference type="GO" id="GO:0005840">
    <property type="term" value="C:ribosome"/>
    <property type="evidence" value="ECO:0007669"/>
    <property type="project" value="UniProtKB-KW"/>
</dbReference>
<evidence type="ECO:0000256" key="4">
    <source>
        <dbReference type="SAM" id="MobiDB-lite"/>
    </source>
</evidence>
<comment type="similarity">
    <text evidence="1">Belongs to the universal ribosomal protein uL4 family.</text>
</comment>
<dbReference type="HAMAP" id="MF_01328_B">
    <property type="entry name" value="Ribosomal_uL4_B"/>
    <property type="match status" value="1"/>
</dbReference>
<evidence type="ECO:0000313" key="5">
    <source>
        <dbReference type="EMBL" id="KKN26286.1"/>
    </source>
</evidence>
<dbReference type="GO" id="GO:1990904">
    <property type="term" value="C:ribonucleoprotein complex"/>
    <property type="evidence" value="ECO:0007669"/>
    <property type="project" value="UniProtKB-KW"/>
</dbReference>
<evidence type="ECO:0000256" key="2">
    <source>
        <dbReference type="ARBA" id="ARBA00022980"/>
    </source>
</evidence>
<reference evidence="5" key="1">
    <citation type="journal article" date="2015" name="Nature">
        <title>Complex archaea that bridge the gap between prokaryotes and eukaryotes.</title>
        <authorList>
            <person name="Spang A."/>
            <person name="Saw J.H."/>
            <person name="Jorgensen S.L."/>
            <person name="Zaremba-Niedzwiedzka K."/>
            <person name="Martijn J."/>
            <person name="Lind A.E."/>
            <person name="van Eijk R."/>
            <person name="Schleper C."/>
            <person name="Guy L."/>
            <person name="Ettema T.J."/>
        </authorList>
    </citation>
    <scope>NUCLEOTIDE SEQUENCE</scope>
</reference>
<evidence type="ECO:0008006" key="6">
    <source>
        <dbReference type="Google" id="ProtNLM"/>
    </source>
</evidence>
<keyword evidence="3" id="KW-0687">Ribonucleoprotein</keyword>
<sequence>MDIQLQSFDGSKAGSITVSDALLDREYNESLVHQVVTAYLAGARSGTVSQKTRSEVRGGGRKPFAQKGSGRARAGTIRSPLWRSGGTTFAAKPRDYSQKVNRKVYRNAMCTILSELRRKDALVIVDKIDIDTPKTKDLLAKISGLGLKNALIVTENAVGNLALASRNLYHLAATDASHINPVALLRFEKVVISEDSVRKLEESLL</sequence>
<dbReference type="EMBL" id="LAZR01002731">
    <property type="protein sequence ID" value="KKN26286.1"/>
    <property type="molecule type" value="Genomic_DNA"/>
</dbReference>
<dbReference type="GO" id="GO:0006412">
    <property type="term" value="P:translation"/>
    <property type="evidence" value="ECO:0007669"/>
    <property type="project" value="InterPro"/>
</dbReference>
<organism evidence="5">
    <name type="scientific">marine sediment metagenome</name>
    <dbReference type="NCBI Taxonomy" id="412755"/>
    <lineage>
        <taxon>unclassified sequences</taxon>
        <taxon>metagenomes</taxon>
        <taxon>ecological metagenomes</taxon>
    </lineage>
</organism>
<dbReference type="PANTHER" id="PTHR10746">
    <property type="entry name" value="50S RIBOSOMAL PROTEIN L4"/>
    <property type="match status" value="1"/>
</dbReference>
<gene>
    <name evidence="5" type="ORF">LCGC14_0876060</name>
</gene>
<name>A0A0F9RMZ5_9ZZZZ</name>
<dbReference type="NCBIfam" id="TIGR03953">
    <property type="entry name" value="rplD_bact"/>
    <property type="match status" value="1"/>
</dbReference>
<dbReference type="AlphaFoldDB" id="A0A0F9RMZ5"/>
<dbReference type="Gene3D" id="3.40.1370.10">
    <property type="match status" value="1"/>
</dbReference>
<dbReference type="InterPro" id="IPR023574">
    <property type="entry name" value="Ribosomal_uL4_dom_sf"/>
</dbReference>
<dbReference type="PANTHER" id="PTHR10746:SF6">
    <property type="entry name" value="LARGE RIBOSOMAL SUBUNIT PROTEIN UL4M"/>
    <property type="match status" value="1"/>
</dbReference>
<dbReference type="SUPFAM" id="SSF52166">
    <property type="entry name" value="Ribosomal protein L4"/>
    <property type="match status" value="1"/>
</dbReference>
<evidence type="ECO:0000256" key="1">
    <source>
        <dbReference type="ARBA" id="ARBA00010528"/>
    </source>
</evidence>
<comment type="caution">
    <text evidence="5">The sequence shown here is derived from an EMBL/GenBank/DDBJ whole genome shotgun (WGS) entry which is preliminary data.</text>
</comment>
<dbReference type="Pfam" id="PF00573">
    <property type="entry name" value="Ribosomal_L4"/>
    <property type="match status" value="1"/>
</dbReference>
<protein>
    <recommendedName>
        <fullName evidence="6">50S ribosomal protein L4</fullName>
    </recommendedName>
</protein>